<dbReference type="EMBL" id="BFEA01000010">
    <property type="protein sequence ID" value="GBG60319.1"/>
    <property type="molecule type" value="Genomic_DNA"/>
</dbReference>
<comment type="caution">
    <text evidence="2">The sequence shown here is derived from an EMBL/GenBank/DDBJ whole genome shotgun (WGS) entry which is preliminary data.</text>
</comment>
<evidence type="ECO:0000256" key="1">
    <source>
        <dbReference type="SAM" id="MobiDB-lite"/>
    </source>
</evidence>
<dbReference type="Proteomes" id="UP000265515">
    <property type="component" value="Unassembled WGS sequence"/>
</dbReference>
<evidence type="ECO:0000313" key="3">
    <source>
        <dbReference type="Proteomes" id="UP000265515"/>
    </source>
</evidence>
<feature type="compositionally biased region" description="Basic and acidic residues" evidence="1">
    <location>
        <begin position="112"/>
        <end position="125"/>
    </location>
</feature>
<sequence>MESVLDGLSDVSTFLCPTLAIVAPPTTGRVDDTDGVSRGFDEFAGDTILHPTVFATLAIFHVGAPHAVDQGLAEQVARNRHGGPRIVAQRSLRDSFERVDVEYVAQDGHRARDFVGDGDHEHRASSDAQRGADGPISRAVGGWHTGDARPHLMAMRSAPPHPHGVDPFGPAAQGLPASTALPTVSFYDGVTRDRRAGDEVHALPTVSFYVPAGTRSIGLDYGGCHDSMRAYEERHGRPTRAKTSNVHGTRTAIVRLSQARKKGTSTSIPYHRRLHLPSFHARDPTRMTTVGAVADGGTGVGGSTTILHRSERGHDALHGGASGAAFKRDVVDCSGRVEKRRDDVVIYHDDSSTAEEAGKTTGADDLGDSNYVPRGRAADGNDDIGRRVRQRIGLGPHSQGTPRPLYRLLINMRKLSL</sequence>
<feature type="region of interest" description="Disordered" evidence="1">
    <location>
        <begin position="112"/>
        <end position="174"/>
    </location>
</feature>
<organism evidence="2 3">
    <name type="scientific">Chara braunii</name>
    <name type="common">Braun's stonewort</name>
    <dbReference type="NCBI Taxonomy" id="69332"/>
    <lineage>
        <taxon>Eukaryota</taxon>
        <taxon>Viridiplantae</taxon>
        <taxon>Streptophyta</taxon>
        <taxon>Charophyceae</taxon>
        <taxon>Charales</taxon>
        <taxon>Characeae</taxon>
        <taxon>Chara</taxon>
    </lineage>
</organism>
<reference evidence="2 3" key="1">
    <citation type="journal article" date="2018" name="Cell">
        <title>The Chara Genome: Secondary Complexity and Implications for Plant Terrestrialization.</title>
        <authorList>
            <person name="Nishiyama T."/>
            <person name="Sakayama H."/>
            <person name="Vries J.D."/>
            <person name="Buschmann H."/>
            <person name="Saint-Marcoux D."/>
            <person name="Ullrich K.K."/>
            <person name="Haas F.B."/>
            <person name="Vanderstraeten L."/>
            <person name="Becker D."/>
            <person name="Lang D."/>
            <person name="Vosolsobe S."/>
            <person name="Rombauts S."/>
            <person name="Wilhelmsson P.K.I."/>
            <person name="Janitza P."/>
            <person name="Kern R."/>
            <person name="Heyl A."/>
            <person name="Rumpler F."/>
            <person name="Villalobos L.I.A.C."/>
            <person name="Clay J.M."/>
            <person name="Skokan R."/>
            <person name="Toyoda A."/>
            <person name="Suzuki Y."/>
            <person name="Kagoshima H."/>
            <person name="Schijlen E."/>
            <person name="Tajeshwar N."/>
            <person name="Catarino B."/>
            <person name="Hetherington A.J."/>
            <person name="Saltykova A."/>
            <person name="Bonnot C."/>
            <person name="Breuninger H."/>
            <person name="Symeonidi A."/>
            <person name="Radhakrishnan G.V."/>
            <person name="Van Nieuwerburgh F."/>
            <person name="Deforce D."/>
            <person name="Chang C."/>
            <person name="Karol K.G."/>
            <person name="Hedrich R."/>
            <person name="Ulvskov P."/>
            <person name="Glockner G."/>
            <person name="Delwiche C.F."/>
            <person name="Petrasek J."/>
            <person name="Van de Peer Y."/>
            <person name="Friml J."/>
            <person name="Beilby M."/>
            <person name="Dolan L."/>
            <person name="Kohara Y."/>
            <person name="Sugano S."/>
            <person name="Fujiyama A."/>
            <person name="Delaux P.-M."/>
            <person name="Quint M."/>
            <person name="TheiBen G."/>
            <person name="Hagemann M."/>
            <person name="Harholt J."/>
            <person name="Dunand C."/>
            <person name="Zachgo S."/>
            <person name="Langdale J."/>
            <person name="Maumus F."/>
            <person name="Straeten D.V.D."/>
            <person name="Gould S.B."/>
            <person name="Rensing S.A."/>
        </authorList>
    </citation>
    <scope>NUCLEOTIDE SEQUENCE [LARGE SCALE GENOMIC DNA]</scope>
    <source>
        <strain evidence="2 3">S276</strain>
    </source>
</reference>
<dbReference type="AlphaFoldDB" id="A0A388JR66"/>
<protein>
    <submittedName>
        <fullName evidence="2">Uncharacterized protein</fullName>
    </submittedName>
</protein>
<dbReference type="Gramene" id="GBG60319">
    <property type="protein sequence ID" value="GBG60319"/>
    <property type="gene ID" value="CBR_g4275"/>
</dbReference>
<proteinExistence type="predicted"/>
<name>A0A388JR66_CHABU</name>
<accession>A0A388JR66</accession>
<evidence type="ECO:0000313" key="2">
    <source>
        <dbReference type="EMBL" id="GBG60319.1"/>
    </source>
</evidence>
<feature type="region of interest" description="Disordered" evidence="1">
    <location>
        <begin position="350"/>
        <end position="384"/>
    </location>
</feature>
<keyword evidence="3" id="KW-1185">Reference proteome</keyword>
<gene>
    <name evidence="2" type="ORF">CBR_g4275</name>
</gene>